<gene>
    <name evidence="1" type="ORF">CBER1_11551</name>
</gene>
<name>A0A2S6C074_9PEZI</name>
<protein>
    <submittedName>
        <fullName evidence="1">Uncharacterized protein</fullName>
    </submittedName>
</protein>
<dbReference type="EMBL" id="PNEN01001595">
    <property type="protein sequence ID" value="PPJ53133.1"/>
    <property type="molecule type" value="Genomic_DNA"/>
</dbReference>
<accession>A0A2S6C074</accession>
<dbReference type="Proteomes" id="UP000237631">
    <property type="component" value="Unassembled WGS sequence"/>
</dbReference>
<reference evidence="2" key="1">
    <citation type="journal article" date="2017" name="bioRxiv">
        <title>Conservation of a gene cluster reveals novel cercosporin biosynthetic mechanisms and extends production to the genus Colletotrichum.</title>
        <authorList>
            <person name="de Jonge R."/>
            <person name="Ebert M.K."/>
            <person name="Huitt-Roehl C.R."/>
            <person name="Pal P."/>
            <person name="Suttle J.C."/>
            <person name="Spanner R.E."/>
            <person name="Neubauer J.D."/>
            <person name="Jurick W.M.II."/>
            <person name="Stott K.A."/>
            <person name="Secor G.A."/>
            <person name="Thomma B.P.H.J."/>
            <person name="Van de Peer Y."/>
            <person name="Townsend C.A."/>
            <person name="Bolton M.D."/>
        </authorList>
    </citation>
    <scope>NUCLEOTIDE SEQUENCE [LARGE SCALE GENOMIC DNA]</scope>
    <source>
        <strain evidence="2">CBS538.71</strain>
    </source>
</reference>
<organism evidence="1 2">
    <name type="scientific">Cercospora berteroae</name>
    <dbReference type="NCBI Taxonomy" id="357750"/>
    <lineage>
        <taxon>Eukaryota</taxon>
        <taxon>Fungi</taxon>
        <taxon>Dikarya</taxon>
        <taxon>Ascomycota</taxon>
        <taxon>Pezizomycotina</taxon>
        <taxon>Dothideomycetes</taxon>
        <taxon>Dothideomycetidae</taxon>
        <taxon>Mycosphaerellales</taxon>
        <taxon>Mycosphaerellaceae</taxon>
        <taxon>Cercospora</taxon>
    </lineage>
</organism>
<keyword evidence="2" id="KW-1185">Reference proteome</keyword>
<evidence type="ECO:0000313" key="2">
    <source>
        <dbReference type="Proteomes" id="UP000237631"/>
    </source>
</evidence>
<proteinExistence type="predicted"/>
<dbReference type="OrthoDB" id="3640420at2759"/>
<sequence length="149" mass="16815">MTTPELEELQALAASQIEKNAAARNLLLALPPELRNKVYTLVAMDQVHDGPTGGQQNGLAGVNKQISAEYLSILNSKEMLRAKYMEDVDTTKWIGFDKRKIQKAWAIYCRRTPHHLRKIYVLNGDVPLTLRLKSTSSTMRNRGPIVPWS</sequence>
<comment type="caution">
    <text evidence="1">The sequence shown here is derived from an EMBL/GenBank/DDBJ whole genome shotgun (WGS) entry which is preliminary data.</text>
</comment>
<evidence type="ECO:0000313" key="1">
    <source>
        <dbReference type="EMBL" id="PPJ53133.1"/>
    </source>
</evidence>
<dbReference type="AlphaFoldDB" id="A0A2S6C074"/>